<accession>A0A0L0W1D8</accession>
<reference evidence="2" key="1">
    <citation type="submission" date="2014-03" db="EMBL/GenBank/DDBJ databases">
        <title>The Genome Sequence of Puccinia striiformis f. sp. tritici PST-78.</title>
        <authorList>
            <consortium name="The Broad Institute Genome Sequencing Platform"/>
            <person name="Cuomo C."/>
            <person name="Hulbert S."/>
            <person name="Chen X."/>
            <person name="Walker B."/>
            <person name="Young S.K."/>
            <person name="Zeng Q."/>
            <person name="Gargeya S."/>
            <person name="Fitzgerald M."/>
            <person name="Haas B."/>
            <person name="Abouelleil A."/>
            <person name="Alvarado L."/>
            <person name="Arachchi H.M."/>
            <person name="Berlin A.M."/>
            <person name="Chapman S.B."/>
            <person name="Goldberg J."/>
            <person name="Griggs A."/>
            <person name="Gujja S."/>
            <person name="Hansen M."/>
            <person name="Howarth C."/>
            <person name="Imamovic A."/>
            <person name="Larimer J."/>
            <person name="McCowan C."/>
            <person name="Montmayeur A."/>
            <person name="Murphy C."/>
            <person name="Neiman D."/>
            <person name="Pearson M."/>
            <person name="Priest M."/>
            <person name="Roberts A."/>
            <person name="Saif S."/>
            <person name="Shea T."/>
            <person name="Sisk P."/>
            <person name="Sykes S."/>
            <person name="Wortman J."/>
            <person name="Nusbaum C."/>
            <person name="Birren B."/>
        </authorList>
    </citation>
    <scope>NUCLEOTIDE SEQUENCE [LARGE SCALE GENOMIC DNA]</scope>
    <source>
        <strain evidence="2">race PST-78</strain>
    </source>
</reference>
<evidence type="ECO:0000313" key="1">
    <source>
        <dbReference type="EMBL" id="KNF05292.1"/>
    </source>
</evidence>
<dbReference type="AlphaFoldDB" id="A0A0L0W1D8"/>
<protein>
    <submittedName>
        <fullName evidence="1">Uncharacterized protein</fullName>
    </submittedName>
</protein>
<dbReference type="STRING" id="1165861.A0A0L0W1D8"/>
<comment type="caution">
    <text evidence="1">The sequence shown here is derived from an EMBL/GenBank/DDBJ whole genome shotgun (WGS) entry which is preliminary data.</text>
</comment>
<keyword evidence="2" id="KW-1185">Reference proteome</keyword>
<dbReference type="Proteomes" id="UP000054564">
    <property type="component" value="Unassembled WGS sequence"/>
</dbReference>
<gene>
    <name evidence="1" type="ORF">PSTG_01506</name>
</gene>
<proteinExistence type="predicted"/>
<organism evidence="1 2">
    <name type="scientific">Puccinia striiformis f. sp. tritici PST-78</name>
    <dbReference type="NCBI Taxonomy" id="1165861"/>
    <lineage>
        <taxon>Eukaryota</taxon>
        <taxon>Fungi</taxon>
        <taxon>Dikarya</taxon>
        <taxon>Basidiomycota</taxon>
        <taxon>Pucciniomycotina</taxon>
        <taxon>Pucciniomycetes</taxon>
        <taxon>Pucciniales</taxon>
        <taxon>Pucciniaceae</taxon>
        <taxon>Puccinia</taxon>
    </lineage>
</organism>
<evidence type="ECO:0000313" key="2">
    <source>
        <dbReference type="Proteomes" id="UP000054564"/>
    </source>
</evidence>
<sequence length="188" mass="21004">MWNATIHQPPIKSSFTTVLGPLRPAIKTSTPATRAESPSDDIEFIKQSSDLYLEPKPWKDPLITPTIQDLSSSDFTSVYFLLPSYISKYHCLPRLKHTEEGGQYSIGDFNGDGWRLSVNLIQNNKDSLWRAISLWQYGNQDKYGKVKNKCGVGGKTTASDSSGAPLEFRPNLGKVVGILFWKHTDPSL</sequence>
<dbReference type="EMBL" id="AJIL01000008">
    <property type="protein sequence ID" value="KNF05292.1"/>
    <property type="molecule type" value="Genomic_DNA"/>
</dbReference>
<name>A0A0L0W1D8_9BASI</name>